<organism evidence="1 2">
    <name type="scientific">Yersinia entomophaga</name>
    <dbReference type="NCBI Taxonomy" id="935293"/>
    <lineage>
        <taxon>Bacteria</taxon>
        <taxon>Pseudomonadati</taxon>
        <taxon>Pseudomonadota</taxon>
        <taxon>Gammaproteobacteria</taxon>
        <taxon>Enterobacterales</taxon>
        <taxon>Yersiniaceae</taxon>
        <taxon>Yersinia</taxon>
    </lineage>
</organism>
<reference evidence="2" key="1">
    <citation type="journal article" date="2016" name="Toxins">
        <title>The Draft Genome Sequence of the Yersinia entomophaga Entomopathogenic Type Strain MH96T.</title>
        <authorList>
            <person name="Hurst M.R."/>
            <person name="Beattie A."/>
            <person name="Altermann E."/>
            <person name="Moraga R.M."/>
            <person name="Harper L.A."/>
            <person name="Calder J."/>
            <person name="Laugraud A."/>
        </authorList>
    </citation>
    <scope>NUCLEOTIDE SEQUENCE [LARGE SCALE GENOMIC DNA]</scope>
    <source>
        <strain evidence="2">MH96</strain>
    </source>
</reference>
<evidence type="ECO:0000313" key="1">
    <source>
        <dbReference type="EMBL" id="ANI29126.1"/>
    </source>
</evidence>
<dbReference type="EMBL" id="CP010029">
    <property type="protein sequence ID" value="ANI29126.1"/>
    <property type="molecule type" value="Genomic_DNA"/>
</dbReference>
<sequence length="418" mass="48442">MRQLVGLITSDLSRMAHSRAWETLERNMAADDFRLDSKVKNTKETSGELMIIRTGAEAIVFPSGVNVLIENADYLFYCLLHPITQLWMKNRRPDGYDLNVLYNNSQSRYIIYMQMTEAMLYYVRRGYRVLVIYHCDPKATDPAVQCAISLARRERHRVTLRTIGGVIEPNQEEQQYRAGLISASDNRGFIYALFTRKKVMMAVIHYLLNRSQPNCDRIISVLADYCIDWNRFIPDIDHQIDTYLYPWNGVYCSEAPRTLFCLLASVGTNKGCLLEINGHRVRHLRYRFGTLSWAAGAENPHHGYLHFDWQAQGRRIVGYCWRTGQRSLEGQRIVAFSATLEGQEKVEAILSCEGHCREIIRKFSSGENEPRFDLPDWAQEFVQPMIQPRPQGGERVFCHYWRKAALARLALRLLQSKC</sequence>
<evidence type="ECO:0000313" key="2">
    <source>
        <dbReference type="Proteomes" id="UP000266744"/>
    </source>
</evidence>
<proteinExistence type="predicted"/>
<accession>A0ABN4PPU1</accession>
<name>A0ABN4PPU1_YERET</name>
<dbReference type="Proteomes" id="UP000266744">
    <property type="component" value="Chromosome"/>
</dbReference>
<keyword evidence="2" id="KW-1185">Reference proteome</keyword>
<protein>
    <submittedName>
        <fullName evidence="1">Uncharacterized protein</fullName>
    </submittedName>
</protein>
<gene>
    <name evidence="1" type="ORF">PL78_04635</name>
</gene>